<dbReference type="STRING" id="1353537.TP2_03360"/>
<proteinExistence type="predicted"/>
<dbReference type="RefSeq" id="WP_038073155.1">
    <property type="nucleotide sequence ID" value="NZ_AUND01000001.1"/>
</dbReference>
<evidence type="ECO:0000313" key="1">
    <source>
        <dbReference type="EMBL" id="KEO56578.1"/>
    </source>
</evidence>
<accession>A0A074JLX4</accession>
<organism evidence="1 2">
    <name type="scientific">Thioclava pacifica DSM 10166</name>
    <dbReference type="NCBI Taxonomy" id="1353537"/>
    <lineage>
        <taxon>Bacteria</taxon>
        <taxon>Pseudomonadati</taxon>
        <taxon>Pseudomonadota</taxon>
        <taxon>Alphaproteobacteria</taxon>
        <taxon>Rhodobacterales</taxon>
        <taxon>Paracoccaceae</taxon>
        <taxon>Thioclava</taxon>
    </lineage>
</organism>
<evidence type="ECO:0000313" key="2">
    <source>
        <dbReference type="Proteomes" id="UP000027432"/>
    </source>
</evidence>
<protein>
    <submittedName>
        <fullName evidence="1">Uncharacterized protein</fullName>
    </submittedName>
</protein>
<name>A0A074JLX4_9RHOB</name>
<dbReference type="EMBL" id="AUND01000001">
    <property type="protein sequence ID" value="KEO56578.1"/>
    <property type="molecule type" value="Genomic_DNA"/>
</dbReference>
<keyword evidence="2" id="KW-1185">Reference proteome</keyword>
<reference evidence="1 2" key="1">
    <citation type="submission" date="2013-07" db="EMBL/GenBank/DDBJ databases">
        <title>Thioclava pacifica DSM 10166 Genome Sequencing.</title>
        <authorList>
            <person name="Lai Q."/>
            <person name="Shao Z."/>
        </authorList>
    </citation>
    <scope>NUCLEOTIDE SEQUENCE [LARGE SCALE GENOMIC DNA]</scope>
    <source>
        <strain evidence="1 2">DSM 10166</strain>
    </source>
</reference>
<dbReference type="Proteomes" id="UP000027432">
    <property type="component" value="Unassembled WGS sequence"/>
</dbReference>
<gene>
    <name evidence="1" type="ORF">TP2_03360</name>
</gene>
<comment type="caution">
    <text evidence="1">The sequence shown here is derived from an EMBL/GenBank/DDBJ whole genome shotgun (WGS) entry which is preliminary data.</text>
</comment>
<dbReference type="OrthoDB" id="43895at2"/>
<sequence>MWRVFRVSFLALATGGVLGLLALLWFYPVLAAGICPRCFGLDRAAPCIFVDSAMSRDDRRALVETIDGARAQVAHFYPDREAHSRILACSTKACDQRLGGRGAAAVTYSLGSWAVVRVAPRGLTETILAHELTHTETHARLGILGQIRGKMPAWFDEGLSVLVSDDPRYLNPGTGIERCKALPDQPLPVSPFEWAPLAGRDNGLYAQAACAVLIWAAHEGGAQAIHTRLASGTAFP</sequence>
<dbReference type="eggNOG" id="ENOG50313NS">
    <property type="taxonomic scope" value="Bacteria"/>
</dbReference>
<dbReference type="AlphaFoldDB" id="A0A074JLX4"/>